<feature type="domain" description="Zn(2)-C6 fungal-type" evidence="6">
    <location>
        <begin position="32"/>
        <end position="62"/>
    </location>
</feature>
<dbReference type="GO" id="GO:0005634">
    <property type="term" value="C:nucleus"/>
    <property type="evidence" value="ECO:0007669"/>
    <property type="project" value="UniProtKB-SubCell"/>
</dbReference>
<accession>A0A8K0TQH4</accession>
<evidence type="ECO:0000256" key="3">
    <source>
        <dbReference type="ARBA" id="ARBA00023015"/>
    </source>
</evidence>
<dbReference type="InterPro" id="IPR001138">
    <property type="entry name" value="Zn2Cys6_DnaBD"/>
</dbReference>
<dbReference type="GO" id="GO:0000981">
    <property type="term" value="F:DNA-binding transcription factor activity, RNA polymerase II-specific"/>
    <property type="evidence" value="ECO:0007669"/>
    <property type="project" value="InterPro"/>
</dbReference>
<keyword evidence="4" id="KW-0804">Transcription</keyword>
<gene>
    <name evidence="7" type="ORF">B0T11DRAFT_68262</name>
</gene>
<dbReference type="PANTHER" id="PTHR47338">
    <property type="entry name" value="ZN(II)2CYS6 TRANSCRIPTION FACTOR (EUROFUNG)-RELATED"/>
    <property type="match status" value="1"/>
</dbReference>
<dbReference type="PROSITE" id="PS00463">
    <property type="entry name" value="ZN2_CY6_FUNGAL_1"/>
    <property type="match status" value="1"/>
</dbReference>
<organism evidence="7 8">
    <name type="scientific">Plectosphaerella cucumerina</name>
    <dbReference type="NCBI Taxonomy" id="40658"/>
    <lineage>
        <taxon>Eukaryota</taxon>
        <taxon>Fungi</taxon>
        <taxon>Dikarya</taxon>
        <taxon>Ascomycota</taxon>
        <taxon>Pezizomycotina</taxon>
        <taxon>Sordariomycetes</taxon>
        <taxon>Hypocreomycetidae</taxon>
        <taxon>Glomerellales</taxon>
        <taxon>Plectosphaerellaceae</taxon>
        <taxon>Plectosphaerella</taxon>
    </lineage>
</organism>
<dbReference type="PROSITE" id="PS50048">
    <property type="entry name" value="ZN2_CY6_FUNGAL_2"/>
    <property type="match status" value="1"/>
</dbReference>
<dbReference type="AlphaFoldDB" id="A0A8K0TQH4"/>
<proteinExistence type="predicted"/>
<evidence type="ECO:0000256" key="4">
    <source>
        <dbReference type="ARBA" id="ARBA00023163"/>
    </source>
</evidence>
<dbReference type="Gene3D" id="4.10.240.10">
    <property type="entry name" value="Zn(2)-C6 fungal-type DNA-binding domain"/>
    <property type="match status" value="1"/>
</dbReference>
<name>A0A8K0TQH4_9PEZI</name>
<comment type="subcellular location">
    <subcellularLocation>
        <location evidence="1">Nucleus</location>
    </subcellularLocation>
</comment>
<protein>
    <recommendedName>
        <fullName evidence="6">Zn(2)-C6 fungal-type domain-containing protein</fullName>
    </recommendedName>
</protein>
<evidence type="ECO:0000313" key="7">
    <source>
        <dbReference type="EMBL" id="KAH7368897.1"/>
    </source>
</evidence>
<dbReference type="PANTHER" id="PTHR47338:SF20">
    <property type="entry name" value="ZN(II)2CYS6 TRANSCRIPTION FACTOR (EUROFUNG)"/>
    <property type="match status" value="1"/>
</dbReference>
<keyword evidence="2" id="KW-0479">Metal-binding</keyword>
<dbReference type="SUPFAM" id="SSF57701">
    <property type="entry name" value="Zn2/Cys6 DNA-binding domain"/>
    <property type="match status" value="1"/>
</dbReference>
<evidence type="ECO:0000256" key="5">
    <source>
        <dbReference type="ARBA" id="ARBA00023242"/>
    </source>
</evidence>
<keyword evidence="8" id="KW-1185">Reference proteome</keyword>
<comment type="caution">
    <text evidence="7">The sequence shown here is derived from an EMBL/GenBank/DDBJ whole genome shotgun (WGS) entry which is preliminary data.</text>
</comment>
<dbReference type="CDD" id="cd00067">
    <property type="entry name" value="GAL4"/>
    <property type="match status" value="1"/>
</dbReference>
<dbReference type="SMART" id="SM00066">
    <property type="entry name" value="GAL4"/>
    <property type="match status" value="1"/>
</dbReference>
<evidence type="ECO:0000256" key="2">
    <source>
        <dbReference type="ARBA" id="ARBA00022723"/>
    </source>
</evidence>
<keyword evidence="3" id="KW-0805">Transcription regulation</keyword>
<dbReference type="OrthoDB" id="39175at2759"/>
<dbReference type="InterPro" id="IPR036864">
    <property type="entry name" value="Zn2-C6_fun-type_DNA-bd_sf"/>
</dbReference>
<evidence type="ECO:0000313" key="8">
    <source>
        <dbReference type="Proteomes" id="UP000813385"/>
    </source>
</evidence>
<dbReference type="InterPro" id="IPR050815">
    <property type="entry name" value="TF_fung"/>
</dbReference>
<dbReference type="Proteomes" id="UP000813385">
    <property type="component" value="Unassembled WGS sequence"/>
</dbReference>
<dbReference type="EMBL" id="JAGPXD010000002">
    <property type="protein sequence ID" value="KAH7368897.1"/>
    <property type="molecule type" value="Genomic_DNA"/>
</dbReference>
<keyword evidence="5" id="KW-0539">Nucleus</keyword>
<reference evidence="7" key="1">
    <citation type="journal article" date="2021" name="Nat. Commun.">
        <title>Genetic determinants of endophytism in the Arabidopsis root mycobiome.</title>
        <authorList>
            <person name="Mesny F."/>
            <person name="Miyauchi S."/>
            <person name="Thiergart T."/>
            <person name="Pickel B."/>
            <person name="Atanasova L."/>
            <person name="Karlsson M."/>
            <person name="Huettel B."/>
            <person name="Barry K.W."/>
            <person name="Haridas S."/>
            <person name="Chen C."/>
            <person name="Bauer D."/>
            <person name="Andreopoulos W."/>
            <person name="Pangilinan J."/>
            <person name="LaButti K."/>
            <person name="Riley R."/>
            <person name="Lipzen A."/>
            <person name="Clum A."/>
            <person name="Drula E."/>
            <person name="Henrissat B."/>
            <person name="Kohler A."/>
            <person name="Grigoriev I.V."/>
            <person name="Martin F.M."/>
            <person name="Hacquard S."/>
        </authorList>
    </citation>
    <scope>NUCLEOTIDE SEQUENCE</scope>
    <source>
        <strain evidence="7">MPI-CAGE-AT-0016</strain>
    </source>
</reference>
<dbReference type="CDD" id="cd12148">
    <property type="entry name" value="fungal_TF_MHR"/>
    <property type="match status" value="1"/>
</dbReference>
<evidence type="ECO:0000256" key="1">
    <source>
        <dbReference type="ARBA" id="ARBA00004123"/>
    </source>
</evidence>
<sequence length="507" mass="55911">MHRPMHRRRAFVNHLQFTMEKEVEVIRKASHACFRCRARKQGCDRALPHCSRCSLKLRCCDYSLPSCRPTLPLSPRPQLLPTQAYVELGAGGLDLTAWGQAGLMASVWDVSSQSATGEPSDSTFTKKVALVLSEYQVTGHLLIDHYHSSIHDWFPVLDANRFRTHLSNRHEAAISPYVELVCLLLMLVTGKPTRRKSTTQTSRLYITVRALVATLQAQTHPSLLMLQASAILALYECGQGMARQAHMTLSGAVAIAGLLDLQASAEMEEEFLHCKLGLLTLDRMIVLSSIKDTLSLLCPPSSPLSMSVQRHFSDPFVAKASDSGRSTSAERLHATAEALLLAGRILQHVNSSRAGLPVDEGEYNMLTAEAHGLADFLMRHGQGHTWPFCGPIIITLNCMVTMHQERVRRTGAKPGSRESSSLQASRRLAWDTCRIPIHDIKDTSVIPSLSFVCMCCAFRAAAVILEAADDLALPGEVEMLLCALDLFRQRWRVGDTFLPGISGKPVV</sequence>
<dbReference type="GO" id="GO:0008270">
    <property type="term" value="F:zinc ion binding"/>
    <property type="evidence" value="ECO:0007669"/>
    <property type="project" value="InterPro"/>
</dbReference>
<evidence type="ECO:0000259" key="6">
    <source>
        <dbReference type="PROSITE" id="PS50048"/>
    </source>
</evidence>